<keyword evidence="3" id="KW-0808">Transferase</keyword>
<evidence type="ECO:0000313" key="3">
    <source>
        <dbReference type="EMBL" id="GAA1602284.1"/>
    </source>
</evidence>
<dbReference type="SUPFAM" id="SSF53383">
    <property type="entry name" value="PLP-dependent transferases"/>
    <property type="match status" value="1"/>
</dbReference>
<protein>
    <submittedName>
        <fullName evidence="3">Pyridoxal phosphate-dependent aminotransferase</fullName>
    </submittedName>
</protein>
<dbReference type="Pfam" id="PF00155">
    <property type="entry name" value="Aminotran_1_2"/>
    <property type="match status" value="1"/>
</dbReference>
<gene>
    <name evidence="3" type="ORF">GCM10009789_65560</name>
</gene>
<accession>A0ABP4Q9Y2</accession>
<evidence type="ECO:0000256" key="1">
    <source>
        <dbReference type="ARBA" id="ARBA00022898"/>
    </source>
</evidence>
<evidence type="ECO:0000259" key="2">
    <source>
        <dbReference type="Pfam" id="PF00155"/>
    </source>
</evidence>
<dbReference type="InterPro" id="IPR050478">
    <property type="entry name" value="Ethylene_sulfur-biosynth"/>
</dbReference>
<feature type="domain" description="Aminotransferase class I/classII large" evidence="2">
    <location>
        <begin position="33"/>
        <end position="360"/>
    </location>
</feature>
<comment type="caution">
    <text evidence="3">The sequence shown here is derived from an EMBL/GenBank/DDBJ whole genome shotgun (WGS) entry which is preliminary data.</text>
</comment>
<keyword evidence="4" id="KW-1185">Reference proteome</keyword>
<dbReference type="PANTHER" id="PTHR43795:SF39">
    <property type="entry name" value="AMINOTRANSFERASE CLASS I_CLASSII DOMAIN-CONTAINING PROTEIN"/>
    <property type="match status" value="1"/>
</dbReference>
<organism evidence="3 4">
    <name type="scientific">Kribbella sancticallisti</name>
    <dbReference type="NCBI Taxonomy" id="460087"/>
    <lineage>
        <taxon>Bacteria</taxon>
        <taxon>Bacillati</taxon>
        <taxon>Actinomycetota</taxon>
        <taxon>Actinomycetes</taxon>
        <taxon>Propionibacteriales</taxon>
        <taxon>Kribbellaceae</taxon>
        <taxon>Kribbella</taxon>
    </lineage>
</organism>
<dbReference type="Gene3D" id="3.90.1150.10">
    <property type="entry name" value="Aspartate Aminotransferase, domain 1"/>
    <property type="match status" value="1"/>
</dbReference>
<dbReference type="Gene3D" id="3.40.640.10">
    <property type="entry name" value="Type I PLP-dependent aspartate aminotransferase-like (Major domain)"/>
    <property type="match status" value="1"/>
</dbReference>
<reference evidence="4" key="1">
    <citation type="journal article" date="2019" name="Int. J. Syst. Evol. Microbiol.">
        <title>The Global Catalogue of Microorganisms (GCM) 10K type strain sequencing project: providing services to taxonomists for standard genome sequencing and annotation.</title>
        <authorList>
            <consortium name="The Broad Institute Genomics Platform"/>
            <consortium name="The Broad Institute Genome Sequencing Center for Infectious Disease"/>
            <person name="Wu L."/>
            <person name="Ma J."/>
        </authorList>
    </citation>
    <scope>NUCLEOTIDE SEQUENCE [LARGE SCALE GENOMIC DNA]</scope>
    <source>
        <strain evidence="4">JCM 14969</strain>
    </source>
</reference>
<name>A0ABP4Q9Y2_9ACTN</name>
<proteinExistence type="predicted"/>
<dbReference type="Proteomes" id="UP001500393">
    <property type="component" value="Unassembled WGS sequence"/>
</dbReference>
<dbReference type="InterPro" id="IPR015424">
    <property type="entry name" value="PyrdxlP-dep_Trfase"/>
</dbReference>
<sequence length="370" mass="39689">MAEDPWSLDNPSGYINLGTAENHLLFDLLEPRLTAPRSITAADTHYQELAGSPSLRTALAAFLARRVFQTEVDPDDLVVLAGAGVALEVLAFALCEPGDGIVVPAPYFSGVDGALTGRTRAVIIPAPLDPANGFALTAEAVEQAILQADVPVRAVALLSPSNPLGHLYDEQTLRAIAEVTLKHGLHLIVDEIYALSVHHGEFFSCGQLAPSDRIHLIWGFAKDFALSGYKVGVLHTRNPDIRAAAQSQARLATPSSDTQVLLRDLISDEPWVDSSLKTARTRLLAAYDLTTTALTAAGIPYLPAQAGLFLYLDLRTFEPEPARIFTEAKLNLTPGTSFHTAEPGWFRLCYATHPAAVTTAITRLAAVLEG</sequence>
<dbReference type="GO" id="GO:0008483">
    <property type="term" value="F:transaminase activity"/>
    <property type="evidence" value="ECO:0007669"/>
    <property type="project" value="UniProtKB-KW"/>
</dbReference>
<dbReference type="InterPro" id="IPR004839">
    <property type="entry name" value="Aminotransferase_I/II_large"/>
</dbReference>
<keyword evidence="1" id="KW-0663">Pyridoxal phosphate</keyword>
<dbReference type="InterPro" id="IPR015422">
    <property type="entry name" value="PyrdxlP-dep_Trfase_small"/>
</dbReference>
<dbReference type="PRINTS" id="PR00753">
    <property type="entry name" value="ACCSYNTHASE"/>
</dbReference>
<keyword evidence="3" id="KW-0032">Aminotransferase</keyword>
<dbReference type="InterPro" id="IPR015421">
    <property type="entry name" value="PyrdxlP-dep_Trfase_major"/>
</dbReference>
<evidence type="ECO:0000313" key="4">
    <source>
        <dbReference type="Proteomes" id="UP001500393"/>
    </source>
</evidence>
<dbReference type="PANTHER" id="PTHR43795">
    <property type="entry name" value="BIFUNCTIONAL ASPARTATE AMINOTRANSFERASE AND GLUTAMATE/ASPARTATE-PREPHENATE AMINOTRANSFERASE-RELATED"/>
    <property type="match status" value="1"/>
</dbReference>
<dbReference type="EMBL" id="BAAAOS010000049">
    <property type="protein sequence ID" value="GAA1602284.1"/>
    <property type="molecule type" value="Genomic_DNA"/>
</dbReference>
<dbReference type="CDD" id="cd00609">
    <property type="entry name" value="AAT_like"/>
    <property type="match status" value="1"/>
</dbReference>